<accession>A0A370GVM2</accession>
<dbReference type="InterPro" id="IPR050109">
    <property type="entry name" value="HTH-type_TetR-like_transc_reg"/>
</dbReference>
<dbReference type="SUPFAM" id="SSF48498">
    <property type="entry name" value="Tetracyclin repressor-like, C-terminal domain"/>
    <property type="match status" value="1"/>
</dbReference>
<keyword evidence="2 4" id="KW-0238">DNA-binding</keyword>
<protein>
    <submittedName>
        <fullName evidence="6">TetR family transcriptional regulator</fullName>
    </submittedName>
</protein>
<dbReference type="Proteomes" id="UP000255355">
    <property type="component" value="Unassembled WGS sequence"/>
</dbReference>
<dbReference type="Pfam" id="PF00440">
    <property type="entry name" value="TetR_N"/>
    <property type="match status" value="1"/>
</dbReference>
<proteinExistence type="predicted"/>
<evidence type="ECO:0000313" key="6">
    <source>
        <dbReference type="EMBL" id="RDI47316.1"/>
    </source>
</evidence>
<gene>
    <name evidence="6" type="ORF">DFR68_109316</name>
</gene>
<dbReference type="SUPFAM" id="SSF46689">
    <property type="entry name" value="Homeodomain-like"/>
    <property type="match status" value="1"/>
</dbReference>
<dbReference type="PROSITE" id="PS50977">
    <property type="entry name" value="HTH_TETR_2"/>
    <property type="match status" value="1"/>
</dbReference>
<dbReference type="EMBL" id="QQAZ01000009">
    <property type="protein sequence ID" value="RDI47316.1"/>
    <property type="molecule type" value="Genomic_DNA"/>
</dbReference>
<organism evidence="6 7">
    <name type="scientific">Nocardia mexicana</name>
    <dbReference type="NCBI Taxonomy" id="279262"/>
    <lineage>
        <taxon>Bacteria</taxon>
        <taxon>Bacillati</taxon>
        <taxon>Actinomycetota</taxon>
        <taxon>Actinomycetes</taxon>
        <taxon>Mycobacteriales</taxon>
        <taxon>Nocardiaceae</taxon>
        <taxon>Nocardia</taxon>
    </lineage>
</organism>
<feature type="domain" description="HTH tetR-type" evidence="5">
    <location>
        <begin position="11"/>
        <end position="71"/>
    </location>
</feature>
<evidence type="ECO:0000256" key="4">
    <source>
        <dbReference type="PROSITE-ProRule" id="PRU00335"/>
    </source>
</evidence>
<comment type="caution">
    <text evidence="6">The sequence shown here is derived from an EMBL/GenBank/DDBJ whole genome shotgun (WGS) entry which is preliminary data.</text>
</comment>
<evidence type="ECO:0000256" key="3">
    <source>
        <dbReference type="ARBA" id="ARBA00023163"/>
    </source>
</evidence>
<sequence>MPRRSQEDRSRTTRAALEDAGRRLFAERGYAGVSAEEIVSAAGVTRGALHHHYGDKRGLFLAVLELVESEATAEVTRAIESLSETTDPTDPAANLAAMAVGLNTFLEVCQRPEVARISMSDAPAVLGWPAWREMEARYGLGLITDQLEQAREAGLIADVPVRILAQLILSAVTEAGMIVSHATDPDSARAEAQQSLMLLISGLLRLPQTP</sequence>
<dbReference type="RefSeq" id="WP_068026444.1">
    <property type="nucleotide sequence ID" value="NZ_QQAZ01000009.1"/>
</dbReference>
<dbReference type="InterPro" id="IPR036271">
    <property type="entry name" value="Tet_transcr_reg_TetR-rel_C_sf"/>
</dbReference>
<dbReference type="OrthoDB" id="9805134at2"/>
<evidence type="ECO:0000313" key="7">
    <source>
        <dbReference type="Proteomes" id="UP000255355"/>
    </source>
</evidence>
<dbReference type="AlphaFoldDB" id="A0A370GVM2"/>
<feature type="DNA-binding region" description="H-T-H motif" evidence="4">
    <location>
        <begin position="34"/>
        <end position="53"/>
    </location>
</feature>
<evidence type="ECO:0000256" key="1">
    <source>
        <dbReference type="ARBA" id="ARBA00023015"/>
    </source>
</evidence>
<name>A0A370GVM2_9NOCA</name>
<dbReference type="GO" id="GO:0000976">
    <property type="term" value="F:transcription cis-regulatory region binding"/>
    <property type="evidence" value="ECO:0007669"/>
    <property type="project" value="TreeGrafter"/>
</dbReference>
<reference evidence="6 7" key="1">
    <citation type="submission" date="2018-07" db="EMBL/GenBank/DDBJ databases">
        <title>Genomic Encyclopedia of Type Strains, Phase IV (KMG-IV): sequencing the most valuable type-strain genomes for metagenomic binning, comparative biology and taxonomic classification.</title>
        <authorList>
            <person name="Goeker M."/>
        </authorList>
    </citation>
    <scope>NUCLEOTIDE SEQUENCE [LARGE SCALE GENOMIC DNA]</scope>
    <source>
        <strain evidence="6 7">DSM 44952</strain>
    </source>
</reference>
<keyword evidence="3" id="KW-0804">Transcription</keyword>
<dbReference type="PRINTS" id="PR00455">
    <property type="entry name" value="HTHTETR"/>
</dbReference>
<dbReference type="STRING" id="1210089.GCA_001613165_05750"/>
<dbReference type="PANTHER" id="PTHR30055:SF234">
    <property type="entry name" value="HTH-TYPE TRANSCRIPTIONAL REGULATOR BETI"/>
    <property type="match status" value="1"/>
</dbReference>
<dbReference type="PANTHER" id="PTHR30055">
    <property type="entry name" value="HTH-TYPE TRANSCRIPTIONAL REGULATOR RUTR"/>
    <property type="match status" value="1"/>
</dbReference>
<evidence type="ECO:0000256" key="2">
    <source>
        <dbReference type="ARBA" id="ARBA00023125"/>
    </source>
</evidence>
<dbReference type="InterPro" id="IPR049484">
    <property type="entry name" value="Rv0078-like_C"/>
</dbReference>
<evidence type="ECO:0000259" key="5">
    <source>
        <dbReference type="PROSITE" id="PS50977"/>
    </source>
</evidence>
<keyword evidence="7" id="KW-1185">Reference proteome</keyword>
<dbReference type="Pfam" id="PF21351">
    <property type="entry name" value="TetR_C_41"/>
    <property type="match status" value="1"/>
</dbReference>
<dbReference type="InterPro" id="IPR001647">
    <property type="entry name" value="HTH_TetR"/>
</dbReference>
<dbReference type="InterPro" id="IPR009057">
    <property type="entry name" value="Homeodomain-like_sf"/>
</dbReference>
<keyword evidence="1" id="KW-0805">Transcription regulation</keyword>
<dbReference type="GO" id="GO:0003700">
    <property type="term" value="F:DNA-binding transcription factor activity"/>
    <property type="evidence" value="ECO:0007669"/>
    <property type="project" value="TreeGrafter"/>
</dbReference>
<dbReference type="Gene3D" id="1.10.357.10">
    <property type="entry name" value="Tetracycline Repressor, domain 2"/>
    <property type="match status" value="1"/>
</dbReference>